<name>A0A382C4C5_9ZZZZ</name>
<dbReference type="SUPFAM" id="SSF50475">
    <property type="entry name" value="FMN-binding split barrel"/>
    <property type="match status" value="1"/>
</dbReference>
<dbReference type="Pfam" id="PF01243">
    <property type="entry name" value="PNPOx_N"/>
    <property type="match status" value="1"/>
</dbReference>
<dbReference type="InterPro" id="IPR052019">
    <property type="entry name" value="F420H2_bilvrd_red/Heme_oxyg"/>
</dbReference>
<dbReference type="GO" id="GO:0005829">
    <property type="term" value="C:cytosol"/>
    <property type="evidence" value="ECO:0007669"/>
    <property type="project" value="TreeGrafter"/>
</dbReference>
<feature type="domain" description="Pyridoxamine 5'-phosphate oxidase N-terminal" evidence="2">
    <location>
        <begin position="17"/>
        <end position="145"/>
    </location>
</feature>
<organism evidence="3">
    <name type="scientific">marine metagenome</name>
    <dbReference type="NCBI Taxonomy" id="408172"/>
    <lineage>
        <taxon>unclassified sequences</taxon>
        <taxon>metagenomes</taxon>
        <taxon>ecological metagenomes</taxon>
    </lineage>
</organism>
<dbReference type="EMBL" id="UINC01032677">
    <property type="protein sequence ID" value="SVB20734.1"/>
    <property type="molecule type" value="Genomic_DNA"/>
</dbReference>
<sequence length="177" mass="20253">MGTNQNRDDDIKLPEIADECRRFLASFQSTLLGTVDTDGRPDVSYAPVVNMDEAFYLLVSELSAHTGNMRRQGSAALLFIEDERDAAQIYARRRLSFSCHAQVCDRDGETWKRLIPLFRDQFGPVVDTLVNLQDFFLFHLIPEHGRWVTGFGKAFRFKGIRFEDAEHLGPDQVKPRS</sequence>
<evidence type="ECO:0000259" key="2">
    <source>
        <dbReference type="Pfam" id="PF01243"/>
    </source>
</evidence>
<dbReference type="GO" id="GO:0016627">
    <property type="term" value="F:oxidoreductase activity, acting on the CH-CH group of donors"/>
    <property type="evidence" value="ECO:0007669"/>
    <property type="project" value="TreeGrafter"/>
</dbReference>
<evidence type="ECO:0000313" key="3">
    <source>
        <dbReference type="EMBL" id="SVB20734.1"/>
    </source>
</evidence>
<dbReference type="PIRSF" id="PIRSF004633">
    <property type="entry name" value="UCP_PLP_oxd"/>
    <property type="match status" value="1"/>
</dbReference>
<dbReference type="PANTHER" id="PTHR35176:SF6">
    <property type="entry name" value="HEME OXYGENASE HI_0854-RELATED"/>
    <property type="match status" value="1"/>
</dbReference>
<dbReference type="InterPro" id="IPR012349">
    <property type="entry name" value="Split_barrel_FMN-bd"/>
</dbReference>
<keyword evidence="1" id="KW-0560">Oxidoreductase</keyword>
<dbReference type="InterPro" id="IPR014419">
    <property type="entry name" value="HutZ"/>
</dbReference>
<evidence type="ECO:0000256" key="1">
    <source>
        <dbReference type="ARBA" id="ARBA00023002"/>
    </source>
</evidence>
<dbReference type="PANTHER" id="PTHR35176">
    <property type="entry name" value="HEME OXYGENASE HI_0854-RELATED"/>
    <property type="match status" value="1"/>
</dbReference>
<dbReference type="AlphaFoldDB" id="A0A382C4C5"/>
<dbReference type="GO" id="GO:0070967">
    <property type="term" value="F:coenzyme F420 binding"/>
    <property type="evidence" value="ECO:0007669"/>
    <property type="project" value="TreeGrafter"/>
</dbReference>
<protein>
    <recommendedName>
        <fullName evidence="2">Pyridoxamine 5'-phosphate oxidase N-terminal domain-containing protein</fullName>
    </recommendedName>
</protein>
<dbReference type="InterPro" id="IPR011576">
    <property type="entry name" value="Pyridox_Oxase_N"/>
</dbReference>
<proteinExistence type="predicted"/>
<reference evidence="3" key="1">
    <citation type="submission" date="2018-05" db="EMBL/GenBank/DDBJ databases">
        <authorList>
            <person name="Lanie J.A."/>
            <person name="Ng W.-L."/>
            <person name="Kazmierczak K.M."/>
            <person name="Andrzejewski T.M."/>
            <person name="Davidsen T.M."/>
            <person name="Wayne K.J."/>
            <person name="Tettelin H."/>
            <person name="Glass J.I."/>
            <person name="Rusch D."/>
            <person name="Podicherti R."/>
            <person name="Tsui H.-C.T."/>
            <person name="Winkler M.E."/>
        </authorList>
    </citation>
    <scope>NUCLEOTIDE SEQUENCE</scope>
</reference>
<accession>A0A382C4C5</accession>
<gene>
    <name evidence="3" type="ORF">METZ01_LOCUS173588</name>
</gene>
<dbReference type="Gene3D" id="2.30.110.10">
    <property type="entry name" value="Electron Transport, Fmn-binding Protein, Chain A"/>
    <property type="match status" value="1"/>
</dbReference>